<dbReference type="Proteomes" id="UP000236743">
    <property type="component" value="Unassembled WGS sequence"/>
</dbReference>
<dbReference type="AlphaFoldDB" id="A0A1H5XP00"/>
<protein>
    <submittedName>
        <fullName evidence="2">Flagellar motility protein MotE, a chaperone for MotC folding</fullName>
    </submittedName>
</protein>
<sequence length="282" mass="30333">MIERPRLLPAVILGAMGLLALKLLAWTAEPFPGKVPASAPAFAAQETAKPEPKVWGLAKVIARAHAPDTVYYDPETTGSVDKPAPKKEEKAEAEAKSEAKAEAARAANPMNKAAIANGTAQAVSPSERALLERLGERREEIEGRMRELEMRERLLDTAEKKLDGRVGDLKVLEEKVGGPSGKPAVEETKAIKNLVIMYEAMKPKDAARVFDRLGLDVLVPVVQQMNPRKMSEVLAAMAPERAEKLTVALAAPSRGLGVERVAADMAPLPGNELPSIAPPPRR</sequence>
<dbReference type="EMBL" id="FNUY01000003">
    <property type="protein sequence ID" value="SEG13478.1"/>
    <property type="molecule type" value="Genomic_DNA"/>
</dbReference>
<keyword evidence="2" id="KW-0969">Cilium</keyword>
<accession>A0A1H5XP00</accession>
<evidence type="ECO:0000256" key="1">
    <source>
        <dbReference type="SAM" id="MobiDB-lite"/>
    </source>
</evidence>
<gene>
    <name evidence="2" type="ORF">SAMN04488115_103327</name>
</gene>
<evidence type="ECO:0000313" key="3">
    <source>
        <dbReference type="Proteomes" id="UP000236743"/>
    </source>
</evidence>
<keyword evidence="2" id="KW-0966">Cell projection</keyword>
<reference evidence="2 3" key="1">
    <citation type="submission" date="2016-10" db="EMBL/GenBank/DDBJ databases">
        <authorList>
            <person name="de Groot N.N."/>
        </authorList>
    </citation>
    <scope>NUCLEOTIDE SEQUENCE [LARGE SCALE GENOMIC DNA]</scope>
    <source>
        <strain evidence="2 3">DSM 26656</strain>
    </source>
</reference>
<dbReference type="SUPFAM" id="SSF158791">
    <property type="entry name" value="MgtE N-terminal domain-like"/>
    <property type="match status" value="1"/>
</dbReference>
<evidence type="ECO:0000313" key="2">
    <source>
        <dbReference type="EMBL" id="SEG13478.1"/>
    </source>
</evidence>
<dbReference type="RefSeq" id="WP_244595516.1">
    <property type="nucleotide sequence ID" value="NZ_FNUY01000003.1"/>
</dbReference>
<name>A0A1H5XP00_9HYPH</name>
<keyword evidence="3" id="KW-1185">Reference proteome</keyword>
<organism evidence="2 3">
    <name type="scientific">Bosea lathyri</name>
    <dbReference type="NCBI Taxonomy" id="1036778"/>
    <lineage>
        <taxon>Bacteria</taxon>
        <taxon>Pseudomonadati</taxon>
        <taxon>Pseudomonadota</taxon>
        <taxon>Alphaproteobacteria</taxon>
        <taxon>Hyphomicrobiales</taxon>
        <taxon>Boseaceae</taxon>
        <taxon>Bosea</taxon>
    </lineage>
</organism>
<feature type="compositionally biased region" description="Basic and acidic residues" evidence="1">
    <location>
        <begin position="83"/>
        <end position="103"/>
    </location>
</feature>
<keyword evidence="2" id="KW-0282">Flagellum</keyword>
<feature type="region of interest" description="Disordered" evidence="1">
    <location>
        <begin position="71"/>
        <end position="106"/>
    </location>
</feature>
<proteinExistence type="predicted"/>